<reference evidence="1 2" key="1">
    <citation type="submission" date="2015-08" db="EMBL/GenBank/DDBJ databases">
        <title>Next Generation Sequencing and Analysis of the Genome of Puccinia sorghi L Schw, the Causal Agent of Maize Common Rust.</title>
        <authorList>
            <person name="Rochi L."/>
            <person name="Burguener G."/>
            <person name="Darino M."/>
            <person name="Turjanski A."/>
            <person name="Kreff E."/>
            <person name="Dieguez M.J."/>
            <person name="Sacco F."/>
        </authorList>
    </citation>
    <scope>NUCLEOTIDE SEQUENCE [LARGE SCALE GENOMIC DNA]</scope>
    <source>
        <strain evidence="1 2">RO10H11247</strain>
    </source>
</reference>
<evidence type="ECO:0000313" key="2">
    <source>
        <dbReference type="Proteomes" id="UP000037035"/>
    </source>
</evidence>
<keyword evidence="2" id="KW-1185">Reference proteome</keyword>
<organism evidence="1 2">
    <name type="scientific">Puccinia sorghi</name>
    <dbReference type="NCBI Taxonomy" id="27349"/>
    <lineage>
        <taxon>Eukaryota</taxon>
        <taxon>Fungi</taxon>
        <taxon>Dikarya</taxon>
        <taxon>Basidiomycota</taxon>
        <taxon>Pucciniomycotina</taxon>
        <taxon>Pucciniomycetes</taxon>
        <taxon>Pucciniales</taxon>
        <taxon>Pucciniaceae</taxon>
        <taxon>Puccinia</taxon>
    </lineage>
</organism>
<gene>
    <name evidence="1" type="ORF">VP01_2060g1</name>
</gene>
<dbReference type="AlphaFoldDB" id="A0A0L6VAP8"/>
<proteinExistence type="predicted"/>
<accession>A0A0L6VAP8</accession>
<dbReference type="VEuPathDB" id="FungiDB:VP01_2060g1"/>
<evidence type="ECO:0000313" key="1">
    <source>
        <dbReference type="EMBL" id="KNZ57836.1"/>
    </source>
</evidence>
<dbReference type="Proteomes" id="UP000037035">
    <property type="component" value="Unassembled WGS sequence"/>
</dbReference>
<comment type="caution">
    <text evidence="1">The sequence shown here is derived from an EMBL/GenBank/DDBJ whole genome shotgun (WGS) entry which is preliminary data.</text>
</comment>
<sequence length="529" mass="59681">MLLSWSSYMDLCAIFGVSTFIGSHLIPPNGSHVDICYPLMVDLVIFDTPYVRKGKFGFFGRTGLIGIIQCFGYNPRPYLPHIYNFLSVSHCKKNLLNCLQLTCRKSNEAFALMHSDCSKTATHANRWSLDGSLVSMLHVNCRQLSNFFFQCHLFAKRMPHNLVNEELDLLEIFISLYNLQMVKVQVKPKVPTPPPTGLLKKLFLIKTTKSNRKAPTFVITLTVTIHTLLKGHYIPGVTVAELPEQAYSPNFVLIVARCGLGDQTDDLSDSLGRLNTHLSEDVTKAENRGYWLNKLHRVLREYARLYKFTKFGMPIVCLIVPRVHVDSVDVTYTVNSSSSSAAKIGSMEMTCILPAPHRSSGCLRVSHQQTQGLSLAPLWSSVYLCDSSEMCRVYCPSPAMSVIYLFISIGGYMRITLSARLCSSYASSSPSTHTMWEENITNGTEHYKKNHQSEGDSHSQALVDSERRHFSSRRLVRRIKTILKPYVAASSIILQASQRGSLEDKKLSLTCAFYYFLVKRHKYKLVAEC</sequence>
<dbReference type="EMBL" id="LAVV01006905">
    <property type="protein sequence ID" value="KNZ57836.1"/>
    <property type="molecule type" value="Genomic_DNA"/>
</dbReference>
<name>A0A0L6VAP8_9BASI</name>
<protein>
    <submittedName>
        <fullName evidence="1">Putative signal peptide protein</fullName>
    </submittedName>
</protein>